<evidence type="ECO:0000256" key="2">
    <source>
        <dbReference type="ARBA" id="ARBA00022475"/>
    </source>
</evidence>
<dbReference type="GO" id="GO:0043190">
    <property type="term" value="C:ATP-binding cassette (ABC) transporter complex"/>
    <property type="evidence" value="ECO:0007669"/>
    <property type="project" value="TreeGrafter"/>
</dbReference>
<evidence type="ECO:0000256" key="1">
    <source>
        <dbReference type="ARBA" id="ARBA00004651"/>
    </source>
</evidence>
<evidence type="ECO:0000256" key="3">
    <source>
        <dbReference type="ARBA" id="ARBA00022692"/>
    </source>
</evidence>
<evidence type="ECO:0000256" key="4">
    <source>
        <dbReference type="ARBA" id="ARBA00022989"/>
    </source>
</evidence>
<feature type="transmembrane region" description="Helical" evidence="6">
    <location>
        <begin position="732"/>
        <end position="755"/>
    </location>
</feature>
<dbReference type="EMBL" id="KF900317">
    <property type="protein sequence ID" value="AIE90714.1"/>
    <property type="molecule type" value="Genomic_DNA"/>
</dbReference>
<feature type="transmembrane region" description="Helical" evidence="6">
    <location>
        <begin position="342"/>
        <end position="361"/>
    </location>
</feature>
<dbReference type="InterPro" id="IPR005495">
    <property type="entry name" value="LptG/LptF_permease"/>
</dbReference>
<feature type="transmembrane region" description="Helical" evidence="6">
    <location>
        <begin position="703"/>
        <end position="726"/>
    </location>
</feature>
<feature type="transmembrane region" description="Helical" evidence="6">
    <location>
        <begin position="410"/>
        <end position="432"/>
    </location>
</feature>
<dbReference type="AlphaFoldDB" id="A0A075FHE5"/>
<proteinExistence type="predicted"/>
<feature type="transmembrane region" description="Helical" evidence="6">
    <location>
        <begin position="57"/>
        <end position="79"/>
    </location>
</feature>
<evidence type="ECO:0000256" key="5">
    <source>
        <dbReference type="ARBA" id="ARBA00023136"/>
    </source>
</evidence>
<keyword evidence="4 6" id="KW-1133">Transmembrane helix</keyword>
<sequence>MLSTADRYILREVLRPFSLSLLVFTFLLMIPPIMEVAEELIVKGADGLTILKLMGTLVPQALGITIPISLLVGILMGLGRLCSDREMVAFQACGFSVYRILFSLFPLAIVSGLVTCYIFLVPLPNANQAFREISFQTVAQSAEGEVKPRVFYEGFPNVMLYVRETSLNGWTDVFLADSRSSDQPDVYVAKEGQVVIDPQERRVDIVLRAGMGHQVDSEDSSLYSVHAFDEMVIGLDPDAVFLTDSPNRGYAELTVSQLSKEVERLREANLPSHRPIMEIHRKFSIPIACLVFVLMGVGLGITNRKDSKLSSFALGIAVVFSYYVLMYGSEAVAAASLISPHLAMWLPNIILGFVGVLLVMWRSSLIEWKGAIPFLSLYFKRFSVARKPNTTLIKGQVLNINLLDWYITKLYMRVVFLAFVGFLGVFYISTFIDRSNELYTGQTTGWTLLEYFWYATPQFSYYVLPVSVLVATLITVGLLSKTSELTVMKACGISVYRATFPVLLISLIGSGLLFGMSESILAGSNRRAEALDDEIRNKAPRAIDGLNRKWIVSKSGEIYNYLFFEPDRNELGGLSIYEFEGHPWTLARRSFIKHATYDNRWEGSDVWVREFDRRDVSFVGFSSARNQLLPSLESPEYFETEQHDAQLMNAGQLNSYIKEVQTSGFDVVGLMVAFHRKISFPFITLILTLIAVPFAVTTGPRGALYGVSIGIAIACLYWIIISLFAAIGSAGILTPILAAWAPNLLFGAFAVYLLLSVKT</sequence>
<feature type="transmembrane region" description="Helical" evidence="6">
    <location>
        <begin position="283"/>
        <end position="302"/>
    </location>
</feature>
<feature type="transmembrane region" description="Helical" evidence="6">
    <location>
        <begin position="459"/>
        <end position="479"/>
    </location>
</feature>
<reference evidence="7" key="1">
    <citation type="journal article" date="2014" name="Genome Biol. Evol.">
        <title>Pangenome evidence for extensive interdomain horizontal transfer affecting lineage core and shell genes in uncultured planktonic thaumarchaeota and euryarchaeota.</title>
        <authorList>
            <person name="Deschamps P."/>
            <person name="Zivanovic Y."/>
            <person name="Moreira D."/>
            <person name="Rodriguez-Valera F."/>
            <person name="Lopez-Garcia P."/>
        </authorList>
    </citation>
    <scope>NUCLEOTIDE SEQUENCE</scope>
</reference>
<accession>A0A075FHE5</accession>
<dbReference type="Pfam" id="PF03739">
    <property type="entry name" value="LptF_LptG"/>
    <property type="match status" value="2"/>
</dbReference>
<feature type="transmembrane region" description="Helical" evidence="6">
    <location>
        <begin position="100"/>
        <end position="120"/>
    </location>
</feature>
<keyword evidence="5 6" id="KW-0472">Membrane</keyword>
<evidence type="ECO:0000313" key="7">
    <source>
        <dbReference type="EMBL" id="AIE90714.1"/>
    </source>
</evidence>
<feature type="transmembrane region" description="Helical" evidence="6">
    <location>
        <begin position="678"/>
        <end position="696"/>
    </location>
</feature>
<name>A0A075FHE5_9ARCH</name>
<evidence type="ECO:0000256" key="6">
    <source>
        <dbReference type="SAM" id="Phobius"/>
    </source>
</evidence>
<feature type="transmembrane region" description="Helical" evidence="6">
    <location>
        <begin position="500"/>
        <end position="517"/>
    </location>
</feature>
<dbReference type="GO" id="GO:0015920">
    <property type="term" value="P:lipopolysaccharide transport"/>
    <property type="evidence" value="ECO:0007669"/>
    <property type="project" value="TreeGrafter"/>
</dbReference>
<dbReference type="PANTHER" id="PTHR33529">
    <property type="entry name" value="SLR0882 PROTEIN-RELATED"/>
    <property type="match status" value="1"/>
</dbReference>
<keyword evidence="2" id="KW-1003">Cell membrane</keyword>
<keyword evidence="3 6" id="KW-0812">Transmembrane</keyword>
<feature type="transmembrane region" description="Helical" evidence="6">
    <location>
        <begin position="17"/>
        <end position="37"/>
    </location>
</feature>
<protein>
    <submittedName>
        <fullName evidence="7">Permease YjgP/YjgQ family protein</fullName>
    </submittedName>
</protein>
<comment type="subcellular location">
    <subcellularLocation>
        <location evidence="1">Cell membrane</location>
        <topology evidence="1">Multi-pass membrane protein</topology>
    </subcellularLocation>
</comment>
<organism evidence="7">
    <name type="scientific">uncultured marine thaumarchaeote AD1000_06_A03</name>
    <dbReference type="NCBI Taxonomy" id="1455884"/>
    <lineage>
        <taxon>Archaea</taxon>
        <taxon>Nitrososphaerota</taxon>
        <taxon>environmental samples</taxon>
    </lineage>
</organism>
<feature type="transmembrane region" description="Helical" evidence="6">
    <location>
        <begin position="309"/>
        <end position="327"/>
    </location>
</feature>
<dbReference type="PANTHER" id="PTHR33529:SF6">
    <property type="entry name" value="YJGP_YJGQ FAMILY PERMEASE"/>
    <property type="match status" value="1"/>
</dbReference>